<feature type="compositionally biased region" description="Polar residues" evidence="1">
    <location>
        <begin position="2380"/>
        <end position="2391"/>
    </location>
</feature>
<feature type="region of interest" description="Disordered" evidence="1">
    <location>
        <begin position="2360"/>
        <end position="2444"/>
    </location>
</feature>
<feature type="compositionally biased region" description="Low complexity" evidence="1">
    <location>
        <begin position="603"/>
        <end position="621"/>
    </location>
</feature>
<feature type="region of interest" description="Disordered" evidence="1">
    <location>
        <begin position="2043"/>
        <end position="2066"/>
    </location>
</feature>
<dbReference type="CDD" id="cd22744">
    <property type="entry name" value="OTU"/>
    <property type="match status" value="1"/>
</dbReference>
<feature type="compositionally biased region" description="Polar residues" evidence="1">
    <location>
        <begin position="5099"/>
        <end position="5112"/>
    </location>
</feature>
<evidence type="ECO:0000259" key="2">
    <source>
        <dbReference type="Pfam" id="PF25547"/>
    </source>
</evidence>
<feature type="compositionally biased region" description="Low complexity" evidence="1">
    <location>
        <begin position="575"/>
        <end position="589"/>
    </location>
</feature>
<feature type="compositionally biased region" description="Basic and acidic residues" evidence="1">
    <location>
        <begin position="2320"/>
        <end position="2337"/>
    </location>
</feature>
<feature type="region of interest" description="Disordered" evidence="1">
    <location>
        <begin position="4839"/>
        <end position="4887"/>
    </location>
</feature>
<feature type="compositionally biased region" description="Low complexity" evidence="1">
    <location>
        <begin position="1765"/>
        <end position="1777"/>
    </location>
</feature>
<feature type="region of interest" description="Disordered" evidence="1">
    <location>
        <begin position="978"/>
        <end position="1052"/>
    </location>
</feature>
<feature type="region of interest" description="Disordered" evidence="1">
    <location>
        <begin position="1453"/>
        <end position="1473"/>
    </location>
</feature>
<feature type="region of interest" description="Disordered" evidence="1">
    <location>
        <begin position="2693"/>
        <end position="2737"/>
    </location>
</feature>
<feature type="compositionally biased region" description="Basic and acidic residues" evidence="1">
    <location>
        <begin position="675"/>
        <end position="689"/>
    </location>
</feature>
<organism evidence="3 4">
    <name type="scientific">Streptomyces dubilierae</name>
    <dbReference type="NCBI Taxonomy" id="3075533"/>
    <lineage>
        <taxon>Bacteria</taxon>
        <taxon>Bacillati</taxon>
        <taxon>Actinomycetota</taxon>
        <taxon>Actinomycetes</taxon>
        <taxon>Kitasatosporales</taxon>
        <taxon>Streptomycetaceae</taxon>
        <taxon>Streptomyces</taxon>
    </lineage>
</organism>
<gene>
    <name evidence="3" type="ORF">RM641_02235</name>
</gene>
<feature type="compositionally biased region" description="Low complexity" evidence="1">
    <location>
        <begin position="439"/>
        <end position="453"/>
    </location>
</feature>
<evidence type="ECO:0000313" key="3">
    <source>
        <dbReference type="EMBL" id="MDT0386231.1"/>
    </source>
</evidence>
<feature type="compositionally biased region" description="Low complexity" evidence="1">
    <location>
        <begin position="635"/>
        <end position="656"/>
    </location>
</feature>
<feature type="compositionally biased region" description="Pro residues" evidence="1">
    <location>
        <begin position="1705"/>
        <end position="1715"/>
    </location>
</feature>
<feature type="compositionally biased region" description="Low complexity" evidence="1">
    <location>
        <begin position="2708"/>
        <end position="2717"/>
    </location>
</feature>
<feature type="region of interest" description="Disordered" evidence="1">
    <location>
        <begin position="2320"/>
        <end position="2344"/>
    </location>
</feature>
<dbReference type="InterPro" id="IPR057746">
    <property type="entry name" value="CpnT-like_N"/>
</dbReference>
<feature type="compositionally biased region" description="Polar residues" evidence="1">
    <location>
        <begin position="705"/>
        <end position="724"/>
    </location>
</feature>
<feature type="compositionally biased region" description="Polar residues" evidence="1">
    <location>
        <begin position="1036"/>
        <end position="1052"/>
    </location>
</feature>
<feature type="region of interest" description="Disordered" evidence="1">
    <location>
        <begin position="4511"/>
        <end position="4571"/>
    </location>
</feature>
<feature type="compositionally biased region" description="Low complexity" evidence="1">
    <location>
        <begin position="4860"/>
        <end position="4878"/>
    </location>
</feature>
<reference evidence="4" key="1">
    <citation type="submission" date="2023-07" db="EMBL/GenBank/DDBJ databases">
        <title>30 novel species of actinomycetes from the DSMZ collection.</title>
        <authorList>
            <person name="Nouioui I."/>
        </authorList>
    </citation>
    <scope>NUCLEOTIDE SEQUENCE [LARGE SCALE GENOMIC DNA]</scope>
    <source>
        <strain evidence="4">DSM 41921</strain>
    </source>
</reference>
<feature type="region of interest" description="Disordered" evidence="1">
    <location>
        <begin position="5098"/>
        <end position="5136"/>
    </location>
</feature>
<feature type="region of interest" description="Disordered" evidence="1">
    <location>
        <begin position="4207"/>
        <end position="4244"/>
    </location>
</feature>
<feature type="region of interest" description="Disordered" evidence="1">
    <location>
        <begin position="395"/>
        <end position="481"/>
    </location>
</feature>
<feature type="region of interest" description="Disordered" evidence="1">
    <location>
        <begin position="4015"/>
        <end position="4041"/>
    </location>
</feature>
<feature type="region of interest" description="Disordered" evidence="1">
    <location>
        <begin position="3172"/>
        <end position="3202"/>
    </location>
</feature>
<feature type="region of interest" description="Disordered" evidence="1">
    <location>
        <begin position="3722"/>
        <end position="3747"/>
    </location>
</feature>
<dbReference type="PANTHER" id="PTHR24216:SF65">
    <property type="entry name" value="PAXILLIN-LIKE PROTEIN 1"/>
    <property type="match status" value="1"/>
</dbReference>
<feature type="compositionally biased region" description="Low complexity" evidence="1">
    <location>
        <begin position="738"/>
        <end position="749"/>
    </location>
</feature>
<feature type="compositionally biased region" description="Low complexity" evidence="1">
    <location>
        <begin position="5121"/>
        <end position="5134"/>
    </location>
</feature>
<comment type="caution">
    <text evidence="3">The sequence shown here is derived from an EMBL/GenBank/DDBJ whole genome shotgun (WGS) entry which is preliminary data.</text>
</comment>
<keyword evidence="4" id="KW-1185">Reference proteome</keyword>
<dbReference type="PANTHER" id="PTHR24216">
    <property type="entry name" value="PAXILLIN-RELATED"/>
    <property type="match status" value="1"/>
</dbReference>
<evidence type="ECO:0000313" key="4">
    <source>
        <dbReference type="Proteomes" id="UP001183586"/>
    </source>
</evidence>
<protein>
    <recommendedName>
        <fullName evidence="2">Outer membrane channel protein CpnT-like N-terminal domain-containing protein</fullName>
    </recommendedName>
</protein>
<feature type="region of interest" description="Disordered" evidence="1">
    <location>
        <begin position="3907"/>
        <end position="3935"/>
    </location>
</feature>
<dbReference type="Pfam" id="PF25547">
    <property type="entry name" value="WXG100_2"/>
    <property type="match status" value="1"/>
</dbReference>
<feature type="compositionally biased region" description="Polar residues" evidence="1">
    <location>
        <begin position="886"/>
        <end position="912"/>
    </location>
</feature>
<proteinExistence type="predicted"/>
<feature type="region of interest" description="Disordered" evidence="1">
    <location>
        <begin position="3292"/>
        <end position="3350"/>
    </location>
</feature>
<feature type="region of interest" description="Disordered" evidence="1">
    <location>
        <begin position="1113"/>
        <end position="1138"/>
    </location>
</feature>
<feature type="compositionally biased region" description="Low complexity" evidence="1">
    <location>
        <begin position="4540"/>
        <end position="4553"/>
    </location>
</feature>
<name>A0ABU2P258_9ACTN</name>
<dbReference type="EMBL" id="JAVREU010000001">
    <property type="protein sequence ID" value="MDT0386231.1"/>
    <property type="molecule type" value="Genomic_DNA"/>
</dbReference>
<feature type="domain" description="Outer membrane channel protein CpnT-like N-terminal" evidence="2">
    <location>
        <begin position="24"/>
        <end position="149"/>
    </location>
</feature>
<dbReference type="RefSeq" id="WP_311678488.1">
    <property type="nucleotide sequence ID" value="NZ_JAVREU010000001.1"/>
</dbReference>
<feature type="compositionally biased region" description="Basic and acidic residues" evidence="1">
    <location>
        <begin position="253"/>
        <end position="271"/>
    </location>
</feature>
<feature type="region of interest" description="Disordered" evidence="1">
    <location>
        <begin position="240"/>
        <end position="296"/>
    </location>
</feature>
<dbReference type="Gene3D" id="3.90.70.80">
    <property type="match status" value="1"/>
</dbReference>
<feature type="compositionally biased region" description="Polar residues" evidence="1">
    <location>
        <begin position="1719"/>
        <end position="1735"/>
    </location>
</feature>
<evidence type="ECO:0000256" key="1">
    <source>
        <dbReference type="SAM" id="MobiDB-lite"/>
    </source>
</evidence>
<feature type="compositionally biased region" description="Low complexity" evidence="1">
    <location>
        <begin position="3292"/>
        <end position="3340"/>
    </location>
</feature>
<feature type="compositionally biased region" description="Gly residues" evidence="1">
    <location>
        <begin position="622"/>
        <end position="634"/>
    </location>
</feature>
<feature type="compositionally biased region" description="Basic and acidic residues" evidence="1">
    <location>
        <begin position="1778"/>
        <end position="1789"/>
    </location>
</feature>
<sequence>MSLQASPEVNAMIFILTGEKLIDADEDLAYDSRTPYSGLGRKLDRLSSLIEKSIHDIAESMPDDLAKSYAKAMGMLIDDGGKNYLREFAEQLDKIAEGRRKTSMDIMESKWQVIAEVIRLLIEIAIYLAMSFFTGGASASQIMMAKLRSRFMILTTLSHLLQRLHLAPSLTEAFAEAFTTFAVRLAMMNFAPDGRRPDGFDWNDILKSAAFGAAAGLFTSVFDDFAKRIVKSYDHNFLKNGPDGSFKKPPNLDLKDGPGPHLDHTPKDRPGPDPSPNGPTPHRDTPTTFRDGPLSFRNNPTLWRNNQLLRHNADRPGALAGHYGLKGTADFLAAGSGEALAEILIKGAFDGDWSTSWSTFVGAGISSQVEATLTDIAINSGAELRHAIDKLRLAPPTVSGGDHGNADAARSGDGTGKGDRTGGPSQHAPGGGDSTTPADTSTTGSDTLDGTLSPSTDLTQGTPPPPYTSVDPPAYSPGPLPVTAAESALWQQVHHGTPEIRDAALRDIAALRGSQSPGSTEIGVRDALHDNLAQRPEVRVVPAGNSPAAQIDADGVRRALDSLGVTVTVDAPLPGGTTLSADTTLSTDTPVSQDQVQTPPPQAATGPAATGSTTSGSPTTGTGTGSGTGSGTKSGGVTTTGSSTSSSLSSQGAGTPDGTPASTDGEETAALPEQSQERSDGQEQEKDQDQAIPATGDDSLRPIRTDTSGGPAETSTTGSTQSSPDAAHDLTSAPPKVTTTSSADTAPSPGDVRTAPENDPSSTGSVDKEPGPVLTEPSQAPFTVVVSEQPPPVQGSPEAATLLDEAGTDRAVVLGPPTATDGAGRPVRAAVELTREGPARPVQVRPLESLPPTAGVDTGVDSNAVFPGSDVLLPLADALGTPAPTGPTSRPATESGPTLPTTTSDGADTTPSPGEKPLRTESATPSADPLSVKLPPKAEPPAHATSTAPDTAVDVPAAAKLATLSRPWFEPATDIHLESGEGTALPPSSTTPHDAPSQPHAPVTAAPVTSGPVTPGPVTPAPARIIVRPADDTHGAGSTTTRPRPQGQPVVTTLTGHTVPVTQLRRWMPGAATPPQPGRPVRTLTISQSPAEDATTHSEGRRALLGQDTFRGVRTTSAPTAPDPEATTVGPRTVFTGPPTPLPGSGTEDGADYFAGHGTSRTVTLGTDDAAHPTVKVSGVQFGEVLKSWFRDGDPKRPIVLFSCETGQQPRIAGLPVAQHVANRTGRSVYAPTTEAGTARDRDGNVRAVLTEGPDGPGRWRLFTPEPTGARLEELARAAGLHAGPEPADAFTLARTLQQIRTLRDALGPDAEQRPENRELLAGLALVDSLRWRSPDTAPRYGDGRMTPDLLRRMVTDWSGTTGVTGSDPATGPTPEQYTRFLRAAADLRSTAGSDTTLDTLLPPPPPALPPTTLVSPQDVHGLAYAPSAQVTWSLSDTPLPLSELALSPEDTAELARRRPDLAPAPSRPESLAEELTLGKTGTAPAPAVHADGQAFTRLDTPGGGNCLFRALLDSARSRPVPPAWAARNIAGLRRLLRDRIADTELGGAATLAFPDPVYSVVDDLRMRALAGVTDADERASVTAEWNDIARAVVTRGDARTWRQLLRSGDYPQLADIVPTPAEARRLGPGALVAAAAEHPGLWASPFADLLPEALAHTLDLDLRLVQPDPRTGGSTVTSLHPGGSGGTLHLAYNGTDHYDALVPAPAPAPPPPVADPVTSQDAGTQGSTAPQDMSQHVPVGADLTAQDSDGTEHAEVTTDDSSEGTETGTETGADTGAETRAETADRGDPVPLETQLDRHRPARLLTGPDAPPPAPAPRTVVFSDGSRLPEVLLHPDADPGDGTPADGTRTDGTRTDGQARTGPAGLFNGPGVTTLRSPELVARQIIGTLPKNLRTRFDETELLRLLTDQPGAFTAPRGARLVGREKSGVGLEMTVEAVPYHRWERFSDVNGGTVRVDTMRRGQAGIGGGRSVGVGRRIAGALSMGPPLNWLLKIGVSLGWTRRTDYTQGTQAYNQTEWRAHEGSHLHLDDVYYRVRVDRVTETPRSAAPSGTTGEPDPRTPQPAWRRTQVHAAGFGMRDGLSWRLPDDLTVPFKGPRRAPRTLTFPDGTEPRVTDITGLHLIDPPEDIALAVSVSRPGSSAHRTVISWVRPTRLLALFGRMTGPVTGPELTRGSGQHPLGHLIVERSVPHRATLVTESVKAELRDLTQTTYQNERGHVRDTRFGIQVTAGPNHTLVGPETDVRLQGGPLVRADLTSGRGHYLGADAARKTTGRIRNHPVALYRVERTLMVRMPGEPASAARPVRVVSLDWMATQDARRLAGWDDRTPGRTGPHPDAEPPVPWYLTRENPVHLSGQVRAEGFRPERPLTLGPGTDPPQEQGRTPQDTTRQPMPSDRAGQAVPPDTTGQPAPADTARQPAPADTARQPAPADTARQPAPPDPMRAFTDAVLDTLHRSYPSLFVPPLMLRHPRLAKFWYGDGRMRTALHNDRQIREALNRPSLAQSLDDLTTTGVPVTLTEDGKVRRGHHTLVLRARLSDRQFETTMSERSLRNAVIGTEISGQGQQASLTLSGGVELGISPRDHDKVPEAGLPRQTGNVTLGARYAKTDQKATRNTVAVAHDHLTFQNGADLYSYRVELGATFEGHRRPRGWARLATVGLLGAGVFVSKVAERPLFTQGSETVGRVELAVPAAHGSERHAPADPPPGRSAPAPTTAAPRQLSATEADQLLDGTRPLPRVDSADRRLTLKLLSAPHVVLSTEGGPQRQQLMQDTADRATGSSWHVGAPGAPARTALRRAMANLSVAGQLGQYLGPFGSRIAGLTGAGPLQTHYLKAAIRGELHNLRVKSDPKPSSLEATIGNEHRVVGSAGTVSHATVGLQGSDMPLQQAPGQQPVVGTYSTALQYAWGRGRSMAQTLTRGRNTTLTFAGRMYLVVADAAETIAVRDRWTAAMGLAGTRAGGRISSAAGRLSEHLGRRLAPRRAAAALQRVRDAVMFHLPMQDAIEAGLATDGLGTATPRNLGGGYRLPGFLRGRRFPTHPSGQLDASRAAQHLLPQLEKIGVPSHDREQVLQRLSPDFLRAHLHELTTDGMTLPVRHRTWRSPHHLPVGGSPAQLHFKLTPVTTTVERLRTGFELEDYRTIARDTATAASQDRGADVTISAAQRAAGDNANVLTASPSAQGTAAKQRSSARSETHGSTAMPNIATTQAHAEIVTSYVLTVTMADVSGTPLAPRVGASVGTLNEILPAGLLTPNGDGSDTALTEQDVPEPERAVTLLTADQARPDAIAAWRTTTGQAATGQANPGPATTGRTTTSGATAGSAITDRTTGQATTGPFTTGPATSDAHPTDSDVLPFDDAIGSGILAVDILGADNVRDGLTLATARADGFGDSDLGRRHTGDLLAARVRMARLTPLTGLGTAPAQAQQEATSQGGLTAGFREALGPDGSPLPTQSSARLLGQSHTADSRLYAKMHRTGARLLAVENKPRMEAMQRRKTSDALEAGITDNVEGAVGTSPLAGNSNAGVTNPGATVPIGGANDSTALKGSADTTLGTHVKVVTDRSMLFAVPVSWLAVSEVRHQVTDSRPLYALGKARRGPRAAEARTTALVWLREDIARDYGLLDDTTYPDEVSAAWDAQAKATADLATAEQRYYDARARARDTWLDLTPQEQTALGDPTTDQASVPASPAVTAWRAARDEARLWEQRTDAAAAEHHRLHLAATRLTAHHRGPSAAPAPERPAYTEPAWRSEAPAPYTVSAATDSTPRTLTSPDGATVREVHDVPQDGASFFHALLAVAADRGRLAHLLGTDLADRFTAAPGNPTITAEAVGAARDRLAWALGEDSNQDLLDSLALDAADTFTQDEIDAAGIHFTPAQQAEFDAFGRLPQTFWPTPGQRVALAALALSRPFASEPRQDTGAHPTDGEQTPPARRAGDHGGADLLPALAARVLGTPLTVVTGEGRSQLFLPHGADPATVRPATDPVLFAAGDFFHAALPPGTPPPVTTPLPTLVLTTPLTDNPAPRPTPHRSHATPPWMPPAQTSGPRYRLDRDGVLTAPDGATYTQGPHTGRGNGFFGALSTALRQAAEQPGLHRREAARLRTRAGATPTQLMRLNGLPGDPAERAMLFTPPPLRTRPGAPAPSPEALEGHLRRHLSEAPWSPEADRALARWAAAATGTTVTLIEENGTAHTYAGPSSDSPHLRLRRRGGDIVPLVPRTPAPVPTTQQEEEEASDLSTLSGAETATPSTATEPVLRPFKLGRFEFPNLNQTDRYLDKAVRIAELLDEHTTIRNYIGDRTVRITLHVRTTETPADVIDRGDNGVDINLASYYFEKYDTGYIMGMLAHEIGLHPLASRDANIAEQEEAYQGMPLTVPGLTDLNPPRVMNSASAGQRDHIMAAYPPTIRHRLYRNIIIEMAHVLAQRARVGVPGAKNQDVTDLFDTYLMDLASIAVTSDYRLNAVKEPNYTARVYNAYKDQLRDALGDNTTLKNLLPSNKTLFGVARNFTQLATAIATNNRGDSIQQPTPPTPATTTTDEARPRLPQTETGTGTDGTAATAVAPRMPQSSNTTPTAAEPVLAPFKSGNFEFTNLKHTNEKYRDKAIRIIELLRRHDTIRDYVGDRTVRITLHVRTTETPADVIDRGDDGVDINLASYYFEKYDTGYIMGMLAHEIGLHPLASRNTKIPEEEDLYRGMPLLVPGLDTLKEPRFMNTEGAGQEDHIMAAFPHTIRHGIYRDIVLTMAGVLAEDARNGEEGAKARDVTDLVDTYLMDLATIAVTNDRRKDAAWEPRYTARVYNAYKEQFAALLPADSPVRALLPANKSWYNVTNNFLGLGASFAFNNQGDSIQTAPPRQVGDSGETRPRLAPASDAPAPSHGSPGAPHPARARDRRPRFVVRSGFDARRFTYDGEPVTDLTVRVALRGTDDEAARVFTALQAGVQEFLNAPGHLLPGGDRLHVTVERVDPAAAGADTTSKAPHLTVDLVGRDRPMDQTTWWADADPVHLVHELTHQLGLRDEYRDGDAPHRPHVLGSLLGDLNETPEDSSLAPAGLRGRHLHLLQALIGEVEPRPGHGEQGAERMWAEARGGTAPVPRSAVWVDPVSLPTADNATENATNGTPGTEVPARMPQSAGPAPAASQPAFTPFRSGNYEFTNLKHTEERYRDKAVRVIELLQEHPTIRAYVGSRPVRITLHVRTTETPADVRDLGDQGVQINLASYYFEKYDTGYLMGMLAHEIGLHPLASRNGNIPDEESMFQDIPLPVPGLADLATPRTMSTRGAGQADHIMAAFPSSTRHGIYRNIVVEMAETLARQAQAGEEGAKASDVTDLFDCYLMDLASIAITNDYRMNAAKEPNYTARVYNAYKEMLEARLVDKPALKALLPTDKSLFGVINDFRRIGTYIALNNRGDSIQRTDPN</sequence>
<dbReference type="Proteomes" id="UP001183586">
    <property type="component" value="Unassembled WGS sequence"/>
</dbReference>
<feature type="region of interest" description="Disordered" evidence="1">
    <location>
        <begin position="1670"/>
        <end position="1873"/>
    </location>
</feature>
<feature type="region of interest" description="Disordered" evidence="1">
    <location>
        <begin position="568"/>
        <end position="951"/>
    </location>
</feature>
<accession>A0ABU2P258</accession>